<dbReference type="InterPro" id="IPR036397">
    <property type="entry name" value="RNaseH_sf"/>
</dbReference>
<dbReference type="WBParaSite" id="HPBE_0000863201-mRNA-1">
    <property type="protein sequence ID" value="HPBE_0000863201-mRNA-1"/>
    <property type="gene ID" value="HPBE_0000863201"/>
</dbReference>
<evidence type="ECO:0000313" key="3">
    <source>
        <dbReference type="WBParaSite" id="HPBE_0000863201-mRNA-1"/>
    </source>
</evidence>
<sequence>MFHPPKQQLTAYGTSDAGKNLGVGLDQNQASTIYPDIAPSDCHLLRSMDHFIYGRHFAEIDEFTAVVHDFFRSKPTKFYEDVIHSVYEKRKKLIENNGN</sequence>
<name>A0A183FMK1_HELPZ</name>
<protein>
    <submittedName>
        <fullName evidence="3">RGS domain-containing protein</fullName>
    </submittedName>
</protein>
<reference evidence="1 2" key="1">
    <citation type="submission" date="2018-11" db="EMBL/GenBank/DDBJ databases">
        <authorList>
            <consortium name="Pathogen Informatics"/>
        </authorList>
    </citation>
    <scope>NUCLEOTIDE SEQUENCE [LARGE SCALE GENOMIC DNA]</scope>
</reference>
<accession>A0A3P7ZGW3</accession>
<evidence type="ECO:0000313" key="1">
    <source>
        <dbReference type="EMBL" id="VDO77143.1"/>
    </source>
</evidence>
<evidence type="ECO:0000313" key="2">
    <source>
        <dbReference type="Proteomes" id="UP000050761"/>
    </source>
</evidence>
<dbReference type="GO" id="GO:0003676">
    <property type="term" value="F:nucleic acid binding"/>
    <property type="evidence" value="ECO:0007669"/>
    <property type="project" value="InterPro"/>
</dbReference>
<gene>
    <name evidence="1" type="ORF">HPBE_LOCUS8633</name>
</gene>
<dbReference type="OrthoDB" id="415023at2759"/>
<dbReference type="Gene3D" id="3.30.420.10">
    <property type="entry name" value="Ribonuclease H-like superfamily/Ribonuclease H"/>
    <property type="match status" value="1"/>
</dbReference>
<organism evidence="2 3">
    <name type="scientific">Heligmosomoides polygyrus</name>
    <name type="common">Parasitic roundworm</name>
    <dbReference type="NCBI Taxonomy" id="6339"/>
    <lineage>
        <taxon>Eukaryota</taxon>
        <taxon>Metazoa</taxon>
        <taxon>Ecdysozoa</taxon>
        <taxon>Nematoda</taxon>
        <taxon>Chromadorea</taxon>
        <taxon>Rhabditida</taxon>
        <taxon>Rhabditina</taxon>
        <taxon>Rhabditomorpha</taxon>
        <taxon>Strongyloidea</taxon>
        <taxon>Heligmosomidae</taxon>
        <taxon>Heligmosomoides</taxon>
    </lineage>
</organism>
<reference evidence="3" key="2">
    <citation type="submission" date="2019-09" db="UniProtKB">
        <authorList>
            <consortium name="WormBaseParasite"/>
        </authorList>
    </citation>
    <scope>IDENTIFICATION</scope>
</reference>
<dbReference type="Proteomes" id="UP000050761">
    <property type="component" value="Unassembled WGS sequence"/>
</dbReference>
<keyword evidence="2" id="KW-1185">Reference proteome</keyword>
<proteinExistence type="predicted"/>
<dbReference type="AlphaFoldDB" id="A0A183FMK1"/>
<accession>A0A183FMK1</accession>
<dbReference type="EMBL" id="UZAH01026209">
    <property type="protein sequence ID" value="VDO77143.1"/>
    <property type="molecule type" value="Genomic_DNA"/>
</dbReference>